<gene>
    <name evidence="2" type="ORF">DCC88_03780</name>
</gene>
<dbReference type="EMBL" id="QOVW01000041">
    <property type="protein sequence ID" value="RDB36695.1"/>
    <property type="molecule type" value="Genomic_DNA"/>
</dbReference>
<feature type="transmembrane region" description="Helical" evidence="1">
    <location>
        <begin position="93"/>
        <end position="113"/>
    </location>
</feature>
<name>A0A369KVG2_9BACT</name>
<evidence type="ECO:0000313" key="3">
    <source>
        <dbReference type="Proteomes" id="UP000253934"/>
    </source>
</evidence>
<feature type="transmembrane region" description="Helical" evidence="1">
    <location>
        <begin position="69"/>
        <end position="88"/>
    </location>
</feature>
<dbReference type="InterPro" id="IPR010390">
    <property type="entry name" value="ABC-2_transporter-like"/>
</dbReference>
<feature type="transmembrane region" description="Helical" evidence="1">
    <location>
        <begin position="119"/>
        <end position="140"/>
    </location>
</feature>
<evidence type="ECO:0000313" key="2">
    <source>
        <dbReference type="EMBL" id="RDB36695.1"/>
    </source>
</evidence>
<protein>
    <submittedName>
        <fullName evidence="2">Uncharacterized protein</fullName>
    </submittedName>
</protein>
<dbReference type="Pfam" id="PF06182">
    <property type="entry name" value="ABC2_membrane_6"/>
    <property type="match status" value="1"/>
</dbReference>
<feature type="transmembrane region" description="Helical" evidence="1">
    <location>
        <begin position="37"/>
        <end position="57"/>
    </location>
</feature>
<feature type="transmembrane region" description="Helical" evidence="1">
    <location>
        <begin position="6"/>
        <end position="25"/>
    </location>
</feature>
<proteinExistence type="predicted"/>
<reference evidence="2" key="1">
    <citation type="submission" date="2018-04" db="EMBL/GenBank/DDBJ databases">
        <title>Draft genome sequence of the Candidatus Spirobacillus cienkowskii, a pathogen of freshwater Daphnia species, reconstructed from hemolymph metagenomic reads.</title>
        <authorList>
            <person name="Bresciani L."/>
            <person name="Lemos L.N."/>
            <person name="Wale N."/>
            <person name="Lin J.Y."/>
            <person name="Fernandes G.R."/>
            <person name="Duffy M.A."/>
            <person name="Rodrigues J.M."/>
        </authorList>
    </citation>
    <scope>NUCLEOTIDE SEQUENCE [LARGE SCALE GENOMIC DNA]</scope>
    <source>
        <strain evidence="2">Binning01</strain>
    </source>
</reference>
<sequence length="234" mass="27607">MAYCPLKGITLIFLLLVFKIIFSHIKYLPDWTYEDVFIAFLIYNSTIYFLESIIESISEAFNTIYDGKFDPFLCKPLSIHFLIIFYFFKPTRILLSLFIILFTYTYIFNLGYFESTLDFLCFSFSLVLILMINIFFIFILNSLTLVSERALHLEVVHHFIMELCFIPPKIYGEKLLNLILIFIPVILTSSLPVLILVYNKYSLIYLLILTFLLFFFIAVFIFKNLSKFIKNFGG</sequence>
<dbReference type="AlphaFoldDB" id="A0A369KVG2"/>
<keyword evidence="1" id="KW-1133">Transmembrane helix</keyword>
<keyword evidence="1" id="KW-0472">Membrane</keyword>
<evidence type="ECO:0000256" key="1">
    <source>
        <dbReference type="SAM" id="Phobius"/>
    </source>
</evidence>
<comment type="caution">
    <text evidence="2">The sequence shown here is derived from an EMBL/GenBank/DDBJ whole genome shotgun (WGS) entry which is preliminary data.</text>
</comment>
<feature type="transmembrane region" description="Helical" evidence="1">
    <location>
        <begin position="203"/>
        <end position="222"/>
    </location>
</feature>
<dbReference type="Proteomes" id="UP000253934">
    <property type="component" value="Unassembled WGS sequence"/>
</dbReference>
<keyword evidence="1" id="KW-0812">Transmembrane</keyword>
<accession>A0A369KVG2</accession>
<organism evidence="2 3">
    <name type="scientific">Spirobacillus cienkowskii</name>
    <dbReference type="NCBI Taxonomy" id="495820"/>
    <lineage>
        <taxon>Bacteria</taxon>
        <taxon>Pseudomonadati</taxon>
        <taxon>Bdellovibrionota</taxon>
        <taxon>Oligoflexia</taxon>
        <taxon>Silvanigrellales</taxon>
        <taxon>Spirobacillus</taxon>
    </lineage>
</organism>
<keyword evidence="3" id="KW-1185">Reference proteome</keyword>
<feature type="transmembrane region" description="Helical" evidence="1">
    <location>
        <begin position="175"/>
        <end position="197"/>
    </location>
</feature>